<feature type="compositionally biased region" description="Polar residues" evidence="1">
    <location>
        <begin position="489"/>
        <end position="498"/>
    </location>
</feature>
<feature type="compositionally biased region" description="Low complexity" evidence="1">
    <location>
        <begin position="313"/>
        <end position="332"/>
    </location>
</feature>
<evidence type="ECO:0000259" key="2">
    <source>
        <dbReference type="Pfam" id="PF25909"/>
    </source>
</evidence>
<feature type="region of interest" description="Disordered" evidence="1">
    <location>
        <begin position="483"/>
        <end position="515"/>
    </location>
</feature>
<evidence type="ECO:0000313" key="4">
    <source>
        <dbReference type="Proteomes" id="UP001498771"/>
    </source>
</evidence>
<feature type="compositionally biased region" description="Low complexity" evidence="1">
    <location>
        <begin position="262"/>
        <end position="271"/>
    </location>
</feature>
<evidence type="ECO:0000313" key="3">
    <source>
        <dbReference type="EMBL" id="KAK7203233.1"/>
    </source>
</evidence>
<dbReference type="RefSeq" id="XP_064766266.1">
    <property type="nucleotide sequence ID" value="XM_064914317.1"/>
</dbReference>
<feature type="region of interest" description="Disordered" evidence="1">
    <location>
        <begin position="115"/>
        <end position="139"/>
    </location>
</feature>
<sequence length="515" mass="55246">MPIAAAQRQCNVADVLPAQQQQSSSTPSAPMTLAPSPSTLPPAPTPSAKDVIRSQFDLEILLKHRELAVIEDEIAKVHIMMLQLRRCAGKMLANDDPDDFAKHYAQYLLPDRRYSAPADPSAADADRSSSTASSAADAPRSASLLSSRIHLPQYHSTTVGGNPPPTGCIYRRQDGILVRLVCSDCSRVSFGSAQGFINHCRISHSREFSSHDNAAQMCGVELDEEDQDDIGLGAFRHRRHMQLSAGAVSSSPFSAMAAVNNSSSNSRSSVAGKTIPGSVPPSTPAPITEPVLDPSTTCQSRTYDAKSFPWAKASTATAATSTPTASTPASAKDGSDSSFLSHPITPPNEEVGLEQIPRHVPSVDMSAVGVTEKSENNKMTTAAAVQSAPAPQSQPQPQQTATPNASPEIPAPATRHLSRLLKRKQVEIQDLDDMVRESVKRDPRGHLFAGESDASDVDEIEDVLVRKKEEMKLPSVAKFKKMMQESMKDSSQQGNGQQTRDRPVGSGIRILANFN</sequence>
<reference evidence="3 4" key="1">
    <citation type="submission" date="2024-03" db="EMBL/GenBank/DDBJ databases">
        <title>Genome-scale model development and genomic sequencing of the oleaginous clade Lipomyces.</title>
        <authorList>
            <consortium name="Lawrence Berkeley National Laboratory"/>
            <person name="Czajka J.J."/>
            <person name="Han Y."/>
            <person name="Kim J."/>
            <person name="Mondo S.J."/>
            <person name="Hofstad B.A."/>
            <person name="Robles A."/>
            <person name="Haridas S."/>
            <person name="Riley R."/>
            <person name="LaButti K."/>
            <person name="Pangilinan J."/>
            <person name="Andreopoulos W."/>
            <person name="Lipzen A."/>
            <person name="Yan J."/>
            <person name="Wang M."/>
            <person name="Ng V."/>
            <person name="Grigoriev I.V."/>
            <person name="Spatafora J.W."/>
            <person name="Magnuson J.K."/>
            <person name="Baker S.E."/>
            <person name="Pomraning K.R."/>
        </authorList>
    </citation>
    <scope>NUCLEOTIDE SEQUENCE [LARGE SCALE GENOMIC DNA]</scope>
    <source>
        <strain evidence="3 4">Phaff 52-87</strain>
    </source>
</reference>
<proteinExistence type="predicted"/>
<dbReference type="GeneID" id="90039829"/>
<dbReference type="InterPro" id="IPR058706">
    <property type="entry name" value="zf-C2H2_AHC1-like"/>
</dbReference>
<dbReference type="Pfam" id="PF25909">
    <property type="entry name" value="zf-C2H2_AHC1"/>
    <property type="match status" value="1"/>
</dbReference>
<feature type="domain" description="AHC1-like C2H2 zinc-finger" evidence="2">
    <location>
        <begin position="168"/>
        <end position="237"/>
    </location>
</feature>
<feature type="region of interest" description="Disordered" evidence="1">
    <location>
        <begin position="262"/>
        <end position="300"/>
    </location>
</feature>
<dbReference type="EMBL" id="JBBJBU010000013">
    <property type="protein sequence ID" value="KAK7203233.1"/>
    <property type="molecule type" value="Genomic_DNA"/>
</dbReference>
<gene>
    <name evidence="3" type="ORF">BZA70DRAFT_291668</name>
</gene>
<accession>A0ABR1F294</accession>
<organism evidence="3 4">
    <name type="scientific">Myxozyma melibiosi</name>
    <dbReference type="NCBI Taxonomy" id="54550"/>
    <lineage>
        <taxon>Eukaryota</taxon>
        <taxon>Fungi</taxon>
        <taxon>Dikarya</taxon>
        <taxon>Ascomycota</taxon>
        <taxon>Saccharomycotina</taxon>
        <taxon>Lipomycetes</taxon>
        <taxon>Lipomycetales</taxon>
        <taxon>Lipomycetaceae</taxon>
        <taxon>Myxozyma</taxon>
    </lineage>
</organism>
<evidence type="ECO:0000256" key="1">
    <source>
        <dbReference type="SAM" id="MobiDB-lite"/>
    </source>
</evidence>
<feature type="compositionally biased region" description="Low complexity" evidence="1">
    <location>
        <begin position="17"/>
        <end position="37"/>
    </location>
</feature>
<feature type="region of interest" description="Disordered" evidence="1">
    <location>
        <begin position="373"/>
        <end position="411"/>
    </location>
</feature>
<feature type="compositionally biased region" description="Low complexity" evidence="1">
    <location>
        <begin position="380"/>
        <end position="407"/>
    </location>
</feature>
<keyword evidence="4" id="KW-1185">Reference proteome</keyword>
<protein>
    <recommendedName>
        <fullName evidence="2">AHC1-like C2H2 zinc-finger domain-containing protein</fullName>
    </recommendedName>
</protein>
<feature type="region of interest" description="Disordered" evidence="1">
    <location>
        <begin position="313"/>
        <end position="357"/>
    </location>
</feature>
<comment type="caution">
    <text evidence="3">The sequence shown here is derived from an EMBL/GenBank/DDBJ whole genome shotgun (WGS) entry which is preliminary data.</text>
</comment>
<name>A0ABR1F294_9ASCO</name>
<feature type="region of interest" description="Disordered" evidence="1">
    <location>
        <begin position="17"/>
        <end position="48"/>
    </location>
</feature>
<dbReference type="Proteomes" id="UP001498771">
    <property type="component" value="Unassembled WGS sequence"/>
</dbReference>